<accession>A0A1X7VIN7</accession>
<name>A0A1X7VIN7_AMPQE</name>
<organism evidence="2">
    <name type="scientific">Amphimedon queenslandica</name>
    <name type="common">Sponge</name>
    <dbReference type="NCBI Taxonomy" id="400682"/>
    <lineage>
        <taxon>Eukaryota</taxon>
        <taxon>Metazoa</taxon>
        <taxon>Porifera</taxon>
        <taxon>Demospongiae</taxon>
        <taxon>Heteroscleromorpha</taxon>
        <taxon>Haplosclerida</taxon>
        <taxon>Niphatidae</taxon>
        <taxon>Amphimedon</taxon>
    </lineage>
</organism>
<keyword evidence="1" id="KW-0472">Membrane</keyword>
<keyword evidence="1" id="KW-1133">Transmembrane helix</keyword>
<dbReference type="EnsemblMetazoa" id="Aqu2.1.39347_001">
    <property type="protein sequence ID" value="Aqu2.1.39347_001"/>
    <property type="gene ID" value="Aqu2.1.39347"/>
</dbReference>
<dbReference type="AlphaFoldDB" id="A0A1X7VIN7"/>
<sequence>IKLHCEIVSGFILFLLLVLSKVNLLLVISKDEFYDIQCTCIFPENPLFCIHKLDL</sequence>
<evidence type="ECO:0000313" key="2">
    <source>
        <dbReference type="EnsemblMetazoa" id="Aqu2.1.39347_001"/>
    </source>
</evidence>
<dbReference type="InParanoid" id="A0A1X7VIN7"/>
<reference evidence="2" key="1">
    <citation type="submission" date="2017-05" db="UniProtKB">
        <authorList>
            <consortium name="EnsemblMetazoa"/>
        </authorList>
    </citation>
    <scope>IDENTIFICATION</scope>
</reference>
<proteinExistence type="predicted"/>
<feature type="transmembrane region" description="Helical" evidence="1">
    <location>
        <begin position="7"/>
        <end position="28"/>
    </location>
</feature>
<keyword evidence="1" id="KW-0812">Transmembrane</keyword>
<protein>
    <submittedName>
        <fullName evidence="2">Uncharacterized protein</fullName>
    </submittedName>
</protein>
<evidence type="ECO:0000256" key="1">
    <source>
        <dbReference type="SAM" id="Phobius"/>
    </source>
</evidence>